<dbReference type="GO" id="GO:0005829">
    <property type="term" value="C:cytosol"/>
    <property type="evidence" value="ECO:0007669"/>
    <property type="project" value="TreeGrafter"/>
</dbReference>
<gene>
    <name evidence="5" type="ORF">DF185_13170</name>
</gene>
<evidence type="ECO:0000259" key="4">
    <source>
        <dbReference type="PROSITE" id="PS50956"/>
    </source>
</evidence>
<keyword evidence="2" id="KW-0238">DNA-binding</keyword>
<dbReference type="SUPFAM" id="SSF46785">
    <property type="entry name" value="Winged helix' DNA-binding domain"/>
    <property type="match status" value="1"/>
</dbReference>
<comment type="caution">
    <text evidence="5">The sequence shown here is derived from an EMBL/GenBank/DDBJ whole genome shotgun (WGS) entry which is preliminary data.</text>
</comment>
<keyword evidence="6" id="KW-1185">Reference proteome</keyword>
<name>A0A2V3ZX55_9BACT</name>
<dbReference type="Proteomes" id="UP000248079">
    <property type="component" value="Unassembled WGS sequence"/>
</dbReference>
<dbReference type="PANTHER" id="PTHR30154">
    <property type="entry name" value="LEUCINE-RESPONSIVE REGULATORY PROTEIN"/>
    <property type="match status" value="1"/>
</dbReference>
<dbReference type="OrthoDB" id="9800326at2"/>
<evidence type="ECO:0000256" key="2">
    <source>
        <dbReference type="ARBA" id="ARBA00023125"/>
    </source>
</evidence>
<dbReference type="GO" id="GO:0006355">
    <property type="term" value="P:regulation of DNA-templated transcription"/>
    <property type="evidence" value="ECO:0007669"/>
    <property type="project" value="UniProtKB-ARBA"/>
</dbReference>
<dbReference type="Gene3D" id="1.10.10.10">
    <property type="entry name" value="Winged helix-like DNA-binding domain superfamily/Winged helix DNA-binding domain"/>
    <property type="match status" value="1"/>
</dbReference>
<keyword evidence="3" id="KW-0804">Transcription</keyword>
<evidence type="ECO:0000313" key="5">
    <source>
        <dbReference type="EMBL" id="PXY00843.1"/>
    </source>
</evidence>
<sequence>MYNSEEFISLQKPKSGTSIENFSPMENLDRTDRKILELLQQDCRITIKELAEKLHLSNTPVYERVKKLERSGIIKNYVAMLDPEKIDRSMTVFISILLTKHTRDVVDKFQEEALALPEVMEFYYTSGNFDAMLKIMVKDMNEFQYFIQEKLSKFEFLTRFNSTFVIASSEKVGFDL</sequence>
<evidence type="ECO:0000313" key="6">
    <source>
        <dbReference type="Proteomes" id="UP000248079"/>
    </source>
</evidence>
<keyword evidence="1" id="KW-0805">Transcription regulation</keyword>
<dbReference type="InterPro" id="IPR036388">
    <property type="entry name" value="WH-like_DNA-bd_sf"/>
</dbReference>
<dbReference type="SUPFAM" id="SSF54909">
    <property type="entry name" value="Dimeric alpha+beta barrel"/>
    <property type="match status" value="1"/>
</dbReference>
<dbReference type="InterPro" id="IPR000485">
    <property type="entry name" value="AsnC-type_HTH_dom"/>
</dbReference>
<dbReference type="PRINTS" id="PR00033">
    <property type="entry name" value="HTHASNC"/>
</dbReference>
<dbReference type="Gene3D" id="3.30.70.920">
    <property type="match status" value="1"/>
</dbReference>
<dbReference type="InterPro" id="IPR011008">
    <property type="entry name" value="Dimeric_a/b-barrel"/>
</dbReference>
<dbReference type="GO" id="GO:0043200">
    <property type="term" value="P:response to amino acid"/>
    <property type="evidence" value="ECO:0007669"/>
    <property type="project" value="TreeGrafter"/>
</dbReference>
<dbReference type="GO" id="GO:0043565">
    <property type="term" value="F:sequence-specific DNA binding"/>
    <property type="evidence" value="ECO:0007669"/>
    <property type="project" value="InterPro"/>
</dbReference>
<dbReference type="PANTHER" id="PTHR30154:SF34">
    <property type="entry name" value="TRANSCRIPTIONAL REGULATOR AZLB"/>
    <property type="match status" value="1"/>
</dbReference>
<feature type="domain" description="HTH asnC-type" evidence="4">
    <location>
        <begin position="28"/>
        <end position="89"/>
    </location>
</feature>
<dbReference type="AlphaFoldDB" id="A0A2V3ZX55"/>
<dbReference type="PROSITE" id="PS50956">
    <property type="entry name" value="HTH_ASNC_2"/>
    <property type="match status" value="1"/>
</dbReference>
<dbReference type="InterPro" id="IPR019888">
    <property type="entry name" value="Tscrpt_reg_AsnC-like"/>
</dbReference>
<protein>
    <submittedName>
        <fullName evidence="5">AsnC family transcriptional regulator</fullName>
    </submittedName>
</protein>
<dbReference type="InterPro" id="IPR011991">
    <property type="entry name" value="ArsR-like_HTH"/>
</dbReference>
<evidence type="ECO:0000256" key="3">
    <source>
        <dbReference type="ARBA" id="ARBA00023163"/>
    </source>
</evidence>
<proteinExistence type="predicted"/>
<dbReference type="Pfam" id="PF01037">
    <property type="entry name" value="AsnC_trans_reg"/>
    <property type="match status" value="1"/>
</dbReference>
<organism evidence="5 6">
    <name type="scientific">Marinifilum breve</name>
    <dbReference type="NCBI Taxonomy" id="2184082"/>
    <lineage>
        <taxon>Bacteria</taxon>
        <taxon>Pseudomonadati</taxon>
        <taxon>Bacteroidota</taxon>
        <taxon>Bacteroidia</taxon>
        <taxon>Marinilabiliales</taxon>
        <taxon>Marinifilaceae</taxon>
    </lineage>
</organism>
<evidence type="ECO:0000256" key="1">
    <source>
        <dbReference type="ARBA" id="ARBA00023015"/>
    </source>
</evidence>
<dbReference type="CDD" id="cd00090">
    <property type="entry name" value="HTH_ARSR"/>
    <property type="match status" value="1"/>
</dbReference>
<dbReference type="InterPro" id="IPR019887">
    <property type="entry name" value="Tscrpt_reg_AsnC/Lrp_C"/>
</dbReference>
<dbReference type="Pfam" id="PF13412">
    <property type="entry name" value="HTH_24"/>
    <property type="match status" value="1"/>
</dbReference>
<dbReference type="EMBL" id="QFLI01000005">
    <property type="protein sequence ID" value="PXY00843.1"/>
    <property type="molecule type" value="Genomic_DNA"/>
</dbReference>
<accession>A0A2V3ZX55</accession>
<dbReference type="SMART" id="SM00344">
    <property type="entry name" value="HTH_ASNC"/>
    <property type="match status" value="1"/>
</dbReference>
<reference evidence="5 6" key="1">
    <citation type="submission" date="2018-05" db="EMBL/GenBank/DDBJ databases">
        <title>Marinifilum breve JC075T sp. nov., a marine bacterium isolated from Yongle Blue Hole in the South China Sea.</title>
        <authorList>
            <person name="Fu T."/>
        </authorList>
    </citation>
    <scope>NUCLEOTIDE SEQUENCE [LARGE SCALE GENOMIC DNA]</scope>
    <source>
        <strain evidence="5 6">JC075</strain>
    </source>
</reference>
<dbReference type="InterPro" id="IPR036390">
    <property type="entry name" value="WH_DNA-bd_sf"/>
</dbReference>